<dbReference type="Proteomes" id="UP001218188">
    <property type="component" value="Unassembled WGS sequence"/>
</dbReference>
<evidence type="ECO:0000256" key="1">
    <source>
        <dbReference type="SAM" id="MobiDB-lite"/>
    </source>
</evidence>
<sequence>MTGPLPRRLAERYRTQMQICRPARGKIFLTYNTNAGAVPSSLLGCWLRSSYLFPIGKNDKYGVAIAISAVIKRTTGPNLVQRKRENTKHCPTCCAASLLFNIVFAALYHPSLCAVPFAETPTGPTVQDSFTLMPMNADGTPFLIKETLAAYGPLTASGLFLKSIAIASRKRERGQVEHAGHIELSPQDRTPAEGPEGGYMGQSFESCVKCELVARMSLDWKACGARPLVKPANKYLLDAVVEFLGVGWSPRIRTYVDRSRSRQLQSPALQQRRCVDMVRPITPQRHPPDSLGFPRQGCYRHGASLDYYRCRPRSPVGVLVTRLRLNAKQPLPTGLTGLSSTPPALNSTPDGRRHSTRKLLLACPSVREARMDTFWDVARPPSTAVKARAGAHRPRKVALRHRGGASEQACGRRRSSRNLHKKDLGKGRCLEYMKIEIGAGKITSEYQSINTTVWRA</sequence>
<reference evidence="2" key="1">
    <citation type="submission" date="2023-03" db="EMBL/GenBank/DDBJ databases">
        <title>Massive genome expansion in bonnet fungi (Mycena s.s.) driven by repeated elements and novel gene families across ecological guilds.</title>
        <authorList>
            <consortium name="Lawrence Berkeley National Laboratory"/>
            <person name="Harder C.B."/>
            <person name="Miyauchi S."/>
            <person name="Viragh M."/>
            <person name="Kuo A."/>
            <person name="Thoen E."/>
            <person name="Andreopoulos B."/>
            <person name="Lu D."/>
            <person name="Skrede I."/>
            <person name="Drula E."/>
            <person name="Henrissat B."/>
            <person name="Morin E."/>
            <person name="Kohler A."/>
            <person name="Barry K."/>
            <person name="LaButti K."/>
            <person name="Morin E."/>
            <person name="Salamov A."/>
            <person name="Lipzen A."/>
            <person name="Mereny Z."/>
            <person name="Hegedus B."/>
            <person name="Baldrian P."/>
            <person name="Stursova M."/>
            <person name="Weitz H."/>
            <person name="Taylor A."/>
            <person name="Grigoriev I.V."/>
            <person name="Nagy L.G."/>
            <person name="Martin F."/>
            <person name="Kauserud H."/>
        </authorList>
    </citation>
    <scope>NUCLEOTIDE SEQUENCE</scope>
    <source>
        <strain evidence="2">CBHHK200</strain>
    </source>
</reference>
<name>A0AAD6SN64_9AGAR</name>
<proteinExistence type="predicted"/>
<feature type="compositionally biased region" description="Basic residues" evidence="1">
    <location>
        <begin position="411"/>
        <end position="420"/>
    </location>
</feature>
<organism evidence="2 3">
    <name type="scientific">Mycena alexandri</name>
    <dbReference type="NCBI Taxonomy" id="1745969"/>
    <lineage>
        <taxon>Eukaryota</taxon>
        <taxon>Fungi</taxon>
        <taxon>Dikarya</taxon>
        <taxon>Basidiomycota</taxon>
        <taxon>Agaricomycotina</taxon>
        <taxon>Agaricomycetes</taxon>
        <taxon>Agaricomycetidae</taxon>
        <taxon>Agaricales</taxon>
        <taxon>Marasmiineae</taxon>
        <taxon>Mycenaceae</taxon>
        <taxon>Mycena</taxon>
    </lineage>
</organism>
<keyword evidence="3" id="KW-1185">Reference proteome</keyword>
<dbReference type="EMBL" id="JARJCM010000088">
    <property type="protein sequence ID" value="KAJ7030659.1"/>
    <property type="molecule type" value="Genomic_DNA"/>
</dbReference>
<dbReference type="AlphaFoldDB" id="A0AAD6SN64"/>
<comment type="caution">
    <text evidence="2">The sequence shown here is derived from an EMBL/GenBank/DDBJ whole genome shotgun (WGS) entry which is preliminary data.</text>
</comment>
<feature type="region of interest" description="Disordered" evidence="1">
    <location>
        <begin position="387"/>
        <end position="422"/>
    </location>
</feature>
<feature type="compositionally biased region" description="Basic residues" evidence="1">
    <location>
        <begin position="389"/>
        <end position="403"/>
    </location>
</feature>
<evidence type="ECO:0000313" key="2">
    <source>
        <dbReference type="EMBL" id="KAJ7030659.1"/>
    </source>
</evidence>
<feature type="compositionally biased region" description="Polar residues" evidence="1">
    <location>
        <begin position="336"/>
        <end position="349"/>
    </location>
</feature>
<gene>
    <name evidence="2" type="ORF">C8F04DRAFT_1236365</name>
</gene>
<accession>A0AAD6SN64</accession>
<protein>
    <submittedName>
        <fullName evidence="2">Uncharacterized protein</fullName>
    </submittedName>
</protein>
<evidence type="ECO:0000313" key="3">
    <source>
        <dbReference type="Proteomes" id="UP001218188"/>
    </source>
</evidence>
<feature type="region of interest" description="Disordered" evidence="1">
    <location>
        <begin position="331"/>
        <end position="355"/>
    </location>
</feature>